<name>A0A2P6C9B4_9FLAO</name>
<dbReference type="Pfam" id="PF13715">
    <property type="entry name" value="CarbopepD_reg_2"/>
    <property type="match status" value="1"/>
</dbReference>
<dbReference type="OrthoDB" id="9768177at2"/>
<evidence type="ECO:0000256" key="5">
    <source>
        <dbReference type="ARBA" id="ARBA00022729"/>
    </source>
</evidence>
<keyword evidence="4 8" id="KW-0812">Transmembrane</keyword>
<dbReference type="RefSeq" id="WP_105050442.1">
    <property type="nucleotide sequence ID" value="NZ_CP150661.1"/>
</dbReference>
<dbReference type="InterPro" id="IPR023997">
    <property type="entry name" value="TonB-dep_OMP_SusC/RagA_CS"/>
</dbReference>
<dbReference type="InterPro" id="IPR008969">
    <property type="entry name" value="CarboxyPept-like_regulatory"/>
</dbReference>
<evidence type="ECO:0000256" key="3">
    <source>
        <dbReference type="ARBA" id="ARBA00022452"/>
    </source>
</evidence>
<evidence type="ECO:0000256" key="7">
    <source>
        <dbReference type="ARBA" id="ARBA00023237"/>
    </source>
</evidence>
<dbReference type="Gene3D" id="2.60.40.1120">
    <property type="entry name" value="Carboxypeptidase-like, regulatory domain"/>
    <property type="match status" value="1"/>
</dbReference>
<evidence type="ECO:0000256" key="6">
    <source>
        <dbReference type="ARBA" id="ARBA00023136"/>
    </source>
</evidence>
<proteinExistence type="inferred from homology"/>
<organism evidence="11 12">
    <name type="scientific">Polaribacter butkevichii</name>
    <dbReference type="NCBI Taxonomy" id="218490"/>
    <lineage>
        <taxon>Bacteria</taxon>
        <taxon>Pseudomonadati</taxon>
        <taxon>Bacteroidota</taxon>
        <taxon>Flavobacteriia</taxon>
        <taxon>Flavobacteriales</taxon>
        <taxon>Flavobacteriaceae</taxon>
    </lineage>
</organism>
<reference evidence="11 12" key="1">
    <citation type="submission" date="2016-12" db="EMBL/GenBank/DDBJ databases">
        <title>Trade-off between light-utilization and light-protection in marine flavobacteria.</title>
        <authorList>
            <person name="Kumagai Y."/>
            <person name="Yoshizawa S."/>
            <person name="Kogure K."/>
            <person name="Iwasaki W."/>
        </authorList>
    </citation>
    <scope>NUCLEOTIDE SEQUENCE [LARGE SCALE GENOMIC DNA]</scope>
    <source>
        <strain evidence="11 12">KCTC 12100</strain>
    </source>
</reference>
<dbReference type="SUPFAM" id="SSF56935">
    <property type="entry name" value="Porins"/>
    <property type="match status" value="1"/>
</dbReference>
<keyword evidence="2 8" id="KW-0813">Transport</keyword>
<sequence length="1080" mass="117094">MKTKFKGFLTLLLAFLMQISFAQEKKVSGTVSDTSGTLPGVSVAIKGTKNGTQTDFDGKFSINAKQGDVLSFSYVGYKTIEKTVGKSSTINVAMIEDNNVLDEIVVTALGIKRSKKSLGYASQEVSGDEVSAIKDVNFANSLSGKIAGIDVSSSGTMGGSTNVVIRGYSSLYGSNQALFVVDGVPISNKNTNGSAQRSGQAGYDYGNAAADINPDNIESINVLKGGAATALYGSQAANGVIVITTKKGKNTDGAIGVTVNSSVTFNKFNADTFASYQDEYGAGYWVGVYHNEFYTKNGENFTLADWDGSYGTAFNKNTLVRQWDSFYPGLENYGKATPWVAGANDPSSVFETGSTVFNSVSLDGGNEQGSFKVGYSKASIKGIMPNSEIVRDNVDFSASYKLTEKLTAAATVSYNKTTGRGRYGTGYDSQNFMQTARQWWQTNVDLKDQKAAYLATGENVTWNTSYIDEDLHAIYHDNVYWMRDNNYETDVRNRVLGNVNLNYQINDWLSIFGRASIDTYSGNQEERINNGSTSLPSKYSIFNESYTQNTYDLQLHVDKDLSDDLNLKAILGTNIQRNHYSYIDASTNGGINIDGLWALSNSANALNAPTQYEYTSAVDGYFASVSLGYQKFLFLEGNYRVDVASTLPTNDNQYDYYGISGSFLFSELIESDFMNLGKLRLGHAKTGNAASPLTLFNTYTLNTPVQGQASASLPSTNNNSNLKNEESTEQEIGLEMMFAKRRLGFDLSLYKKTSTDLLTNISVTSAIGYSGQWLNAGELENKGIELSLYGSPIKTDNFEWNVNVNWGKNTSKVLSLPAGLKNLQLASLQGGVSINATVGETYGMIRGTDFVYDDNGSRIIDATNGRYVVSEGSDENLGSFQADWKGGITNSFTYKNLSLSFLIDIKKGGNVFSLDTWYGMATGLYPETAGLNELGNPKRDALTSGNDSGGIILPGVVQTGTDADGKATSDGTVNTVRTDMSNFTNALGYINAPNALHVYDAGYVKLRELSLSYTLPKDMLQGSFFQSVTLSAIGRNLWIIDKSTPYSDPEAGLSSGNVQGYQSGVYPTTKDYGFSVKLQF</sequence>
<dbReference type="GO" id="GO:0044718">
    <property type="term" value="P:siderophore transmembrane transport"/>
    <property type="evidence" value="ECO:0007669"/>
    <property type="project" value="TreeGrafter"/>
</dbReference>
<dbReference type="NCBIfam" id="TIGR04057">
    <property type="entry name" value="SusC_RagA_signa"/>
    <property type="match status" value="1"/>
</dbReference>
<dbReference type="Gene3D" id="2.170.130.10">
    <property type="entry name" value="TonB-dependent receptor, plug domain"/>
    <property type="match status" value="1"/>
</dbReference>
<protein>
    <submittedName>
        <fullName evidence="11">SusC/RagA family protein</fullName>
    </submittedName>
</protein>
<dbReference type="PANTHER" id="PTHR30069:SF29">
    <property type="entry name" value="HEMOGLOBIN AND HEMOGLOBIN-HAPTOGLOBIN-BINDING PROTEIN 1-RELATED"/>
    <property type="match status" value="1"/>
</dbReference>
<accession>A0A2P6C9B4</accession>
<evidence type="ECO:0000313" key="11">
    <source>
        <dbReference type="EMBL" id="PQJ69515.1"/>
    </source>
</evidence>
<evidence type="ECO:0000259" key="10">
    <source>
        <dbReference type="Pfam" id="PF07715"/>
    </source>
</evidence>
<dbReference type="InterPro" id="IPR037066">
    <property type="entry name" value="Plug_dom_sf"/>
</dbReference>
<keyword evidence="12" id="KW-1185">Reference proteome</keyword>
<dbReference type="SUPFAM" id="SSF49464">
    <property type="entry name" value="Carboxypeptidase regulatory domain-like"/>
    <property type="match status" value="1"/>
</dbReference>
<dbReference type="PROSITE" id="PS52016">
    <property type="entry name" value="TONB_DEPENDENT_REC_3"/>
    <property type="match status" value="1"/>
</dbReference>
<keyword evidence="3 8" id="KW-1134">Transmembrane beta strand</keyword>
<keyword evidence="7 8" id="KW-0998">Cell outer membrane</keyword>
<feature type="chain" id="PRO_5015116400" evidence="9">
    <location>
        <begin position="23"/>
        <end position="1080"/>
    </location>
</feature>
<dbReference type="Pfam" id="PF07715">
    <property type="entry name" value="Plug"/>
    <property type="match status" value="1"/>
</dbReference>
<evidence type="ECO:0000256" key="1">
    <source>
        <dbReference type="ARBA" id="ARBA00004571"/>
    </source>
</evidence>
<evidence type="ECO:0000256" key="4">
    <source>
        <dbReference type="ARBA" id="ARBA00022692"/>
    </source>
</evidence>
<dbReference type="GO" id="GO:0009279">
    <property type="term" value="C:cell outer membrane"/>
    <property type="evidence" value="ECO:0007669"/>
    <property type="project" value="UniProtKB-SubCell"/>
</dbReference>
<dbReference type="InterPro" id="IPR023996">
    <property type="entry name" value="TonB-dep_OMP_SusC/RagA"/>
</dbReference>
<feature type="domain" description="TonB-dependent receptor plug" evidence="10">
    <location>
        <begin position="115"/>
        <end position="240"/>
    </location>
</feature>
<dbReference type="PANTHER" id="PTHR30069">
    <property type="entry name" value="TONB-DEPENDENT OUTER MEMBRANE RECEPTOR"/>
    <property type="match status" value="1"/>
</dbReference>
<comment type="subcellular location">
    <subcellularLocation>
        <location evidence="1 8">Cell outer membrane</location>
        <topology evidence="1 8">Multi-pass membrane protein</topology>
    </subcellularLocation>
</comment>
<dbReference type="Proteomes" id="UP000247345">
    <property type="component" value="Unassembled WGS sequence"/>
</dbReference>
<keyword evidence="5 9" id="KW-0732">Signal</keyword>
<dbReference type="InterPro" id="IPR012910">
    <property type="entry name" value="Plug_dom"/>
</dbReference>
<gene>
    <name evidence="11" type="ORF">BTO14_16065</name>
</gene>
<dbReference type="NCBIfam" id="TIGR04056">
    <property type="entry name" value="OMP_RagA_SusC"/>
    <property type="match status" value="1"/>
</dbReference>
<evidence type="ECO:0000256" key="2">
    <source>
        <dbReference type="ARBA" id="ARBA00022448"/>
    </source>
</evidence>
<dbReference type="Gene3D" id="2.40.170.20">
    <property type="entry name" value="TonB-dependent receptor, beta-barrel domain"/>
    <property type="match status" value="1"/>
</dbReference>
<comment type="caution">
    <text evidence="11">The sequence shown here is derived from an EMBL/GenBank/DDBJ whole genome shotgun (WGS) entry which is preliminary data.</text>
</comment>
<evidence type="ECO:0000313" key="12">
    <source>
        <dbReference type="Proteomes" id="UP000247345"/>
    </source>
</evidence>
<dbReference type="AlphaFoldDB" id="A0A2P6C9B4"/>
<evidence type="ECO:0000256" key="9">
    <source>
        <dbReference type="SAM" id="SignalP"/>
    </source>
</evidence>
<dbReference type="EMBL" id="MSCK01000002">
    <property type="protein sequence ID" value="PQJ69515.1"/>
    <property type="molecule type" value="Genomic_DNA"/>
</dbReference>
<dbReference type="InterPro" id="IPR039426">
    <property type="entry name" value="TonB-dep_rcpt-like"/>
</dbReference>
<dbReference type="InterPro" id="IPR036942">
    <property type="entry name" value="Beta-barrel_TonB_sf"/>
</dbReference>
<dbReference type="GO" id="GO:0015344">
    <property type="term" value="F:siderophore uptake transmembrane transporter activity"/>
    <property type="evidence" value="ECO:0007669"/>
    <property type="project" value="TreeGrafter"/>
</dbReference>
<feature type="signal peptide" evidence="9">
    <location>
        <begin position="1"/>
        <end position="22"/>
    </location>
</feature>
<keyword evidence="6 8" id="KW-0472">Membrane</keyword>
<comment type="similarity">
    <text evidence="8">Belongs to the TonB-dependent receptor family.</text>
</comment>
<evidence type="ECO:0000256" key="8">
    <source>
        <dbReference type="PROSITE-ProRule" id="PRU01360"/>
    </source>
</evidence>